<organism evidence="2 3">
    <name type="scientific">Gymnopus androsaceus JB14</name>
    <dbReference type="NCBI Taxonomy" id="1447944"/>
    <lineage>
        <taxon>Eukaryota</taxon>
        <taxon>Fungi</taxon>
        <taxon>Dikarya</taxon>
        <taxon>Basidiomycota</taxon>
        <taxon>Agaricomycotina</taxon>
        <taxon>Agaricomycetes</taxon>
        <taxon>Agaricomycetidae</taxon>
        <taxon>Agaricales</taxon>
        <taxon>Marasmiineae</taxon>
        <taxon>Omphalotaceae</taxon>
        <taxon>Gymnopus</taxon>
    </lineage>
</organism>
<name>A0A6A4GWP2_9AGAR</name>
<evidence type="ECO:0000313" key="2">
    <source>
        <dbReference type="EMBL" id="KAE9390269.1"/>
    </source>
</evidence>
<protein>
    <submittedName>
        <fullName evidence="2">Uncharacterized protein</fullName>
    </submittedName>
</protein>
<evidence type="ECO:0000313" key="3">
    <source>
        <dbReference type="Proteomes" id="UP000799118"/>
    </source>
</evidence>
<gene>
    <name evidence="2" type="ORF">BT96DRAFT_926017</name>
</gene>
<dbReference type="AlphaFoldDB" id="A0A6A4GWP2"/>
<keyword evidence="3" id="KW-1185">Reference proteome</keyword>
<accession>A0A6A4GWP2</accession>
<sequence length="64" mass="7276">MNLQQLHGETNSDHNKSFLMPGGLNKVRAGGIRKVASRHRCLLCRVPPKSFMQYELSVLMSVHR</sequence>
<feature type="region of interest" description="Disordered" evidence="1">
    <location>
        <begin position="1"/>
        <end position="22"/>
    </location>
</feature>
<proteinExistence type="predicted"/>
<evidence type="ECO:0000256" key="1">
    <source>
        <dbReference type="SAM" id="MobiDB-lite"/>
    </source>
</evidence>
<dbReference type="EMBL" id="ML769664">
    <property type="protein sequence ID" value="KAE9390269.1"/>
    <property type="molecule type" value="Genomic_DNA"/>
</dbReference>
<reference evidence="2" key="1">
    <citation type="journal article" date="2019" name="Environ. Microbiol.">
        <title>Fungal ecological strategies reflected in gene transcription - a case study of two litter decomposers.</title>
        <authorList>
            <person name="Barbi F."/>
            <person name="Kohler A."/>
            <person name="Barry K."/>
            <person name="Baskaran P."/>
            <person name="Daum C."/>
            <person name="Fauchery L."/>
            <person name="Ihrmark K."/>
            <person name="Kuo A."/>
            <person name="LaButti K."/>
            <person name="Lipzen A."/>
            <person name="Morin E."/>
            <person name="Grigoriev I.V."/>
            <person name="Henrissat B."/>
            <person name="Lindahl B."/>
            <person name="Martin F."/>
        </authorList>
    </citation>
    <scope>NUCLEOTIDE SEQUENCE</scope>
    <source>
        <strain evidence="2">JB14</strain>
    </source>
</reference>
<dbReference type="Proteomes" id="UP000799118">
    <property type="component" value="Unassembled WGS sequence"/>
</dbReference>